<comment type="similarity">
    <text evidence="1">Belongs to the short-chain dehydrogenases/reductases (SDR) family.</text>
</comment>
<dbReference type="PRINTS" id="PR00080">
    <property type="entry name" value="SDRFAMILY"/>
</dbReference>
<dbReference type="SUPFAM" id="SSF51735">
    <property type="entry name" value="NAD(P)-binding Rossmann-fold domains"/>
    <property type="match status" value="1"/>
</dbReference>
<dbReference type="Gene3D" id="3.40.50.720">
    <property type="entry name" value="NAD(P)-binding Rossmann-like Domain"/>
    <property type="match status" value="1"/>
</dbReference>
<feature type="compositionally biased region" description="Acidic residues" evidence="3">
    <location>
        <begin position="97"/>
        <end position="113"/>
    </location>
</feature>
<dbReference type="NCBIfam" id="NF009466">
    <property type="entry name" value="PRK12826.1-2"/>
    <property type="match status" value="1"/>
</dbReference>
<feature type="compositionally biased region" description="Low complexity" evidence="3">
    <location>
        <begin position="141"/>
        <end position="152"/>
    </location>
</feature>
<sequence length="517" mass="52376">MLSDEAQAEAEAEAEAGSGGSGPEPGEPDAEAAAFELAPEPELEVGSEPGEPQPAPEPVAEPEEAEETAPEAEPVPESESLAEREAAAFELAPDPVVEAESEQAIASEEEPALEPEVAFDKAEAESGGSKLEVVSGEPDVEAAAFELAPEPAVETDPELDEPEEGPAGEAEPEPVTAPEEAAGTVPESEPALESEALAETQEEAARTTDLQPDSAPETAPELPYAPESEPAPEPKPALEPESDTVPETAPQVPEAAAAAAGAAAAVAAAALPSPRTAPRSRSERPRSVLVTGASRGIGRAVAQAMLEAGEHVVGLSRSGEVPEGALGLATDVTDETSLAEAVARAEAEYGPVEVLVACAGIARDSLAARTSDATWEAMLDTDLTGVFRTVRAVLPQMMRARSGRIVLVSSVVASRGGVGQVAYGAAKAGVEGLVRSLARELAPRGITVNAVAPGFVATDMTSSLPTVVREAHVAATPIGRMATAQEVAAPVVFLASPAASYITGTVLPVDGGLGMGR</sequence>
<evidence type="ECO:0000256" key="1">
    <source>
        <dbReference type="ARBA" id="ARBA00006484"/>
    </source>
</evidence>
<dbReference type="EMBL" id="CP066802">
    <property type="protein sequence ID" value="QQM68375.1"/>
    <property type="molecule type" value="Genomic_DNA"/>
</dbReference>
<dbReference type="SMART" id="SM00822">
    <property type="entry name" value="PKS_KR"/>
    <property type="match status" value="1"/>
</dbReference>
<feature type="domain" description="Ketoreductase" evidence="4">
    <location>
        <begin position="286"/>
        <end position="454"/>
    </location>
</feature>
<feature type="compositionally biased region" description="Acidic residues" evidence="3">
    <location>
        <begin position="60"/>
        <end position="76"/>
    </location>
</feature>
<feature type="compositionally biased region" description="Acidic residues" evidence="3">
    <location>
        <begin position="1"/>
        <end position="14"/>
    </location>
</feature>
<dbReference type="AlphaFoldDB" id="A0A7T7MBC5"/>
<dbReference type="PANTHER" id="PTHR42760">
    <property type="entry name" value="SHORT-CHAIN DEHYDROGENASES/REDUCTASES FAMILY MEMBER"/>
    <property type="match status" value="1"/>
</dbReference>
<evidence type="ECO:0000259" key="4">
    <source>
        <dbReference type="SMART" id="SM00822"/>
    </source>
</evidence>
<dbReference type="Pfam" id="PF13561">
    <property type="entry name" value="adh_short_C2"/>
    <property type="match status" value="1"/>
</dbReference>
<protein>
    <submittedName>
        <fullName evidence="5">3-oxoacyl-ACP reductase FabG</fullName>
    </submittedName>
</protein>
<feature type="compositionally biased region" description="Low complexity" evidence="3">
    <location>
        <begin position="245"/>
        <end position="257"/>
    </location>
</feature>
<dbReference type="InterPro" id="IPR020904">
    <property type="entry name" value="Sc_DH/Rdtase_CS"/>
</dbReference>
<feature type="compositionally biased region" description="Acidic residues" evidence="3">
    <location>
        <begin position="153"/>
        <end position="172"/>
    </location>
</feature>
<reference evidence="5 6" key="1">
    <citation type="submission" date="2020-12" db="EMBL/GenBank/DDBJ databases">
        <authorList>
            <person name="Zhou J."/>
        </authorList>
    </citation>
    <scope>NUCLEOTIDE SEQUENCE [LARGE SCALE GENOMIC DNA]</scope>
    <source>
        <strain evidence="5 6">CCUG 61299</strain>
    </source>
</reference>
<proteinExistence type="inferred from homology"/>
<dbReference type="PRINTS" id="PR00081">
    <property type="entry name" value="GDHRDH"/>
</dbReference>
<dbReference type="GO" id="GO:0016616">
    <property type="term" value="F:oxidoreductase activity, acting on the CH-OH group of donors, NAD or NADP as acceptor"/>
    <property type="evidence" value="ECO:0007669"/>
    <property type="project" value="TreeGrafter"/>
</dbReference>
<feature type="compositionally biased region" description="Low complexity" evidence="3">
    <location>
        <begin position="173"/>
        <end position="199"/>
    </location>
</feature>
<dbReference type="GO" id="GO:0030497">
    <property type="term" value="P:fatty acid elongation"/>
    <property type="evidence" value="ECO:0007669"/>
    <property type="project" value="TreeGrafter"/>
</dbReference>
<dbReference type="Proteomes" id="UP000595895">
    <property type="component" value="Chromosome"/>
</dbReference>
<gene>
    <name evidence="5" type="primary">fabG</name>
    <name evidence="5" type="ORF">JG540_06060</name>
</gene>
<dbReference type="InterPro" id="IPR057326">
    <property type="entry name" value="KR_dom"/>
</dbReference>
<organism evidence="5 6">
    <name type="scientific">Actinomyces weissii</name>
    <dbReference type="NCBI Taxonomy" id="675090"/>
    <lineage>
        <taxon>Bacteria</taxon>
        <taxon>Bacillati</taxon>
        <taxon>Actinomycetota</taxon>
        <taxon>Actinomycetes</taxon>
        <taxon>Actinomycetales</taxon>
        <taxon>Actinomycetaceae</taxon>
        <taxon>Actinomyces</taxon>
    </lineage>
</organism>
<dbReference type="PANTHER" id="PTHR42760:SF40">
    <property type="entry name" value="3-OXOACYL-[ACYL-CARRIER-PROTEIN] REDUCTASE, CHLOROPLASTIC"/>
    <property type="match status" value="1"/>
</dbReference>
<feature type="region of interest" description="Disordered" evidence="3">
    <location>
        <begin position="1"/>
        <end position="257"/>
    </location>
</feature>
<evidence type="ECO:0000313" key="5">
    <source>
        <dbReference type="EMBL" id="QQM68375.1"/>
    </source>
</evidence>
<keyword evidence="6" id="KW-1185">Reference proteome</keyword>
<keyword evidence="2" id="KW-0560">Oxidoreductase</keyword>
<feature type="region of interest" description="Disordered" evidence="3">
    <location>
        <begin position="271"/>
        <end position="291"/>
    </location>
</feature>
<accession>A0A7T7MBC5</accession>
<dbReference type="KEGG" id="awe:JG540_06060"/>
<evidence type="ECO:0000256" key="2">
    <source>
        <dbReference type="ARBA" id="ARBA00023002"/>
    </source>
</evidence>
<dbReference type="FunFam" id="3.40.50.720:FF:000173">
    <property type="entry name" value="3-oxoacyl-[acyl-carrier protein] reductase"/>
    <property type="match status" value="1"/>
</dbReference>
<dbReference type="PROSITE" id="PS00061">
    <property type="entry name" value="ADH_SHORT"/>
    <property type="match status" value="1"/>
</dbReference>
<evidence type="ECO:0000256" key="3">
    <source>
        <dbReference type="SAM" id="MobiDB-lite"/>
    </source>
</evidence>
<evidence type="ECO:0000313" key="6">
    <source>
        <dbReference type="Proteomes" id="UP000595895"/>
    </source>
</evidence>
<name>A0A7T7MBC5_9ACTO</name>
<dbReference type="InterPro" id="IPR036291">
    <property type="entry name" value="NAD(P)-bd_dom_sf"/>
</dbReference>
<feature type="compositionally biased region" description="Low complexity" evidence="3">
    <location>
        <begin position="219"/>
        <end position="228"/>
    </location>
</feature>
<dbReference type="InterPro" id="IPR002347">
    <property type="entry name" value="SDR_fam"/>
</dbReference>